<organism evidence="2 3">
    <name type="scientific">Macrosiphum euphorbiae</name>
    <name type="common">potato aphid</name>
    <dbReference type="NCBI Taxonomy" id="13131"/>
    <lineage>
        <taxon>Eukaryota</taxon>
        <taxon>Metazoa</taxon>
        <taxon>Ecdysozoa</taxon>
        <taxon>Arthropoda</taxon>
        <taxon>Hexapoda</taxon>
        <taxon>Insecta</taxon>
        <taxon>Pterygota</taxon>
        <taxon>Neoptera</taxon>
        <taxon>Paraneoptera</taxon>
        <taxon>Hemiptera</taxon>
        <taxon>Sternorrhyncha</taxon>
        <taxon>Aphidomorpha</taxon>
        <taxon>Aphidoidea</taxon>
        <taxon>Aphididae</taxon>
        <taxon>Macrosiphini</taxon>
        <taxon>Macrosiphum</taxon>
    </lineage>
</organism>
<evidence type="ECO:0000313" key="2">
    <source>
        <dbReference type="EMBL" id="CAI6347766.1"/>
    </source>
</evidence>
<comment type="caution">
    <text evidence="2">The sequence shown here is derived from an EMBL/GenBank/DDBJ whole genome shotgun (WGS) entry which is preliminary data.</text>
</comment>
<accession>A0AAV0VU08</accession>
<name>A0AAV0VU08_9HEMI</name>
<reference evidence="2 3" key="1">
    <citation type="submission" date="2023-01" db="EMBL/GenBank/DDBJ databases">
        <authorList>
            <person name="Whitehead M."/>
        </authorList>
    </citation>
    <scope>NUCLEOTIDE SEQUENCE [LARGE SCALE GENOMIC DNA]</scope>
</reference>
<sequence length="689" mass="78787">MLNVEKQKSNHPNNKTLQSNISNLTTPHITETGTNKIVEFNHSLKLSIPEKSSNILSASLLDDKLCTNYFNDDIGDINCNIHDDDAFDDNTSTIIESFNIEDELRSWVLKFKVSHNSANCILRIIKSAGINVPKDIRTLMKTPTTHVISNIDQGSYIHLGLENMILPILKKYDSLIYSLNKVLKIGINLDGLPLSRSSKSQLWPILIEFTNCNLLSEYVLPIGIFHGNSKPKSIHEFLNPFLSDLLTLLNCGLNVNGNIYQFEVGHVVCDSPAKSFLLNVKSFNAYFGCTSCTQEGSYINNRMAFLEIESPLRTDESFRSKTQEEYHKGNSPLELLPIDMIKDVCLDYMHNVCLGVTKRLIEFWVKGKKDVRLIEKNKVRISNNLLNLRSYVPSEFSRLPRGLDDIEYFKATELRMFVIHSGLIVLKGNLSKQMYSHFKLFVCALRILITPDICQTLNNLAQSLLNEFVTQYSSLYGAHFVTYNVHSLLHLPMYVKVHGCLDNFSCFKYENYLQYIKKSIKSAKYPLQEVTNRIMEKQNYFIANNITLDPIVIVKEIKNTTSSPYFCLADRLFEKIFIKDLRVTININNKRDKYIMLKNNDIVIVNNIVQPQNKLGFKLIVQKCMDSSSLFTEPIVSSIIGLHTVNPIVLSDNFTVNISDIKYKCFFIYLSNDKAIISTLNHSFIDNSY</sequence>
<dbReference type="PANTHER" id="PTHR33053">
    <property type="entry name" value="PROTEIN, PUTATIVE-RELATED"/>
    <property type="match status" value="1"/>
</dbReference>
<gene>
    <name evidence="2" type="ORF">MEUPH1_LOCUS4518</name>
</gene>
<evidence type="ECO:0000256" key="1">
    <source>
        <dbReference type="SAM" id="MobiDB-lite"/>
    </source>
</evidence>
<proteinExistence type="predicted"/>
<dbReference type="EMBL" id="CARXXK010000001">
    <property type="protein sequence ID" value="CAI6347766.1"/>
    <property type="molecule type" value="Genomic_DNA"/>
</dbReference>
<dbReference type="Proteomes" id="UP001160148">
    <property type="component" value="Unassembled WGS sequence"/>
</dbReference>
<dbReference type="AlphaFoldDB" id="A0AAV0VU08"/>
<protein>
    <submittedName>
        <fullName evidence="2">Uncharacterized protein</fullName>
    </submittedName>
</protein>
<dbReference type="PANTHER" id="PTHR33053:SF25">
    <property type="entry name" value="TRANSPOSASE DOMAIN-CONTAINING PROTEIN"/>
    <property type="match status" value="1"/>
</dbReference>
<evidence type="ECO:0000313" key="3">
    <source>
        <dbReference type="Proteomes" id="UP001160148"/>
    </source>
</evidence>
<feature type="compositionally biased region" description="Polar residues" evidence="1">
    <location>
        <begin position="10"/>
        <end position="28"/>
    </location>
</feature>
<keyword evidence="3" id="KW-1185">Reference proteome</keyword>
<feature type="region of interest" description="Disordered" evidence="1">
    <location>
        <begin position="1"/>
        <end position="28"/>
    </location>
</feature>